<dbReference type="InterPro" id="IPR007581">
    <property type="entry name" value="Endonuclease-V"/>
</dbReference>
<proteinExistence type="predicted"/>
<sequence>MAQATAARRTQPAPRLETVGMTNSEPGRYAAVDVHYPATGGARAALVTAYKPRFTRILDERVRWLLEVAPYQSGRFYTRELPALRAVLADLAHPLSLVIIDGYVDLDPQGRPGLGAHLHTYLNVAVIGVAKTAFRPATHAIAVHRGDAKRPLYVTSAGIPATHAATLVTDMAGPYRLPDALRRVDALTRATT</sequence>
<evidence type="ECO:0000313" key="3">
    <source>
        <dbReference type="Proteomes" id="UP001499978"/>
    </source>
</evidence>
<reference evidence="2 3" key="1">
    <citation type="journal article" date="2019" name="Int. J. Syst. Evol. Microbiol.">
        <title>The Global Catalogue of Microorganisms (GCM) 10K type strain sequencing project: providing services to taxonomists for standard genome sequencing and annotation.</title>
        <authorList>
            <consortium name="The Broad Institute Genomics Platform"/>
            <consortium name="The Broad Institute Genome Sequencing Center for Infectious Disease"/>
            <person name="Wu L."/>
            <person name="Ma J."/>
        </authorList>
    </citation>
    <scope>NUCLEOTIDE SEQUENCE [LARGE SCALE GENOMIC DNA]</scope>
    <source>
        <strain evidence="2 3">JCM 3367</strain>
    </source>
</reference>
<feature type="region of interest" description="Disordered" evidence="1">
    <location>
        <begin position="1"/>
        <end position="22"/>
    </location>
</feature>
<evidence type="ECO:0000256" key="1">
    <source>
        <dbReference type="SAM" id="MobiDB-lite"/>
    </source>
</evidence>
<organism evidence="2 3">
    <name type="scientific">Pilimelia columellifera subsp. columellifera</name>
    <dbReference type="NCBI Taxonomy" id="706583"/>
    <lineage>
        <taxon>Bacteria</taxon>
        <taxon>Bacillati</taxon>
        <taxon>Actinomycetota</taxon>
        <taxon>Actinomycetes</taxon>
        <taxon>Micromonosporales</taxon>
        <taxon>Micromonosporaceae</taxon>
        <taxon>Pilimelia</taxon>
    </lineage>
</organism>
<name>A0ABN3NQE6_9ACTN</name>
<keyword evidence="3" id="KW-1185">Reference proteome</keyword>
<protein>
    <submittedName>
        <fullName evidence="2">Endonuclease V</fullName>
    </submittedName>
</protein>
<feature type="compositionally biased region" description="Low complexity" evidence="1">
    <location>
        <begin position="1"/>
        <end position="15"/>
    </location>
</feature>
<dbReference type="GO" id="GO:0004519">
    <property type="term" value="F:endonuclease activity"/>
    <property type="evidence" value="ECO:0007669"/>
    <property type="project" value="UniProtKB-KW"/>
</dbReference>
<dbReference type="EMBL" id="BAAARY010000022">
    <property type="protein sequence ID" value="GAA2530881.1"/>
    <property type="molecule type" value="Genomic_DNA"/>
</dbReference>
<keyword evidence="2" id="KW-0378">Hydrolase</keyword>
<keyword evidence="2" id="KW-0255">Endonuclease</keyword>
<dbReference type="Pfam" id="PF04493">
    <property type="entry name" value="Endonuclease_5"/>
    <property type="match status" value="1"/>
</dbReference>
<evidence type="ECO:0000313" key="2">
    <source>
        <dbReference type="EMBL" id="GAA2530881.1"/>
    </source>
</evidence>
<accession>A0ABN3NQE6</accession>
<dbReference type="Gene3D" id="3.30.2170.10">
    <property type="entry name" value="archaeoglobus fulgidus dsm 4304 superfamily"/>
    <property type="match status" value="1"/>
</dbReference>
<keyword evidence="2" id="KW-0540">Nuclease</keyword>
<dbReference type="Proteomes" id="UP001499978">
    <property type="component" value="Unassembled WGS sequence"/>
</dbReference>
<gene>
    <name evidence="2" type="ORF">GCM10010201_33060</name>
</gene>
<comment type="caution">
    <text evidence="2">The sequence shown here is derived from an EMBL/GenBank/DDBJ whole genome shotgun (WGS) entry which is preliminary data.</text>
</comment>